<keyword evidence="1" id="KW-0695">RNA-directed DNA polymerase</keyword>
<reference evidence="1" key="2">
    <citation type="submission" date="2022-01" db="EMBL/GenBank/DDBJ databases">
        <authorList>
            <person name="Yamashiro T."/>
            <person name="Shiraishi A."/>
            <person name="Satake H."/>
            <person name="Nakayama K."/>
        </authorList>
    </citation>
    <scope>NUCLEOTIDE SEQUENCE</scope>
</reference>
<dbReference type="InterPro" id="IPR021109">
    <property type="entry name" value="Peptidase_aspartic_dom_sf"/>
</dbReference>
<evidence type="ECO:0000313" key="2">
    <source>
        <dbReference type="Proteomes" id="UP001151760"/>
    </source>
</evidence>
<comment type="caution">
    <text evidence="1">The sequence shown here is derived from an EMBL/GenBank/DDBJ whole genome shotgun (WGS) entry which is preliminary data.</text>
</comment>
<sequence>MGEINIKTLTLEQYLALDRNDTRGGIKRHDIGKNIKFEIKGQFLRELGNNTLSGNETKDVIEHIGRVLEIASLFNTHGVLGDDIMLWASISVMLFSMFKRLGLANPKPVNIVIEMADRSMQSPKGIVKNVLVKIHKFNFPVNFVILDIIEDNKVPIILGRPMLATAHPRIDVFEGKFSLEVGTEQIVFNANEGATPSTVSPVCVINDYDIIDDSGGPENLEKLLMNDDINEDLGDFLQDNDLLPNFDAPEVISLS</sequence>
<gene>
    <name evidence="1" type="ORF">Tco_0819602</name>
</gene>
<organism evidence="1 2">
    <name type="scientific">Tanacetum coccineum</name>
    <dbReference type="NCBI Taxonomy" id="301880"/>
    <lineage>
        <taxon>Eukaryota</taxon>
        <taxon>Viridiplantae</taxon>
        <taxon>Streptophyta</taxon>
        <taxon>Embryophyta</taxon>
        <taxon>Tracheophyta</taxon>
        <taxon>Spermatophyta</taxon>
        <taxon>Magnoliopsida</taxon>
        <taxon>eudicotyledons</taxon>
        <taxon>Gunneridae</taxon>
        <taxon>Pentapetalae</taxon>
        <taxon>asterids</taxon>
        <taxon>campanulids</taxon>
        <taxon>Asterales</taxon>
        <taxon>Asteraceae</taxon>
        <taxon>Asteroideae</taxon>
        <taxon>Anthemideae</taxon>
        <taxon>Anthemidinae</taxon>
        <taxon>Tanacetum</taxon>
    </lineage>
</organism>
<dbReference type="Proteomes" id="UP001151760">
    <property type="component" value="Unassembled WGS sequence"/>
</dbReference>
<evidence type="ECO:0000313" key="1">
    <source>
        <dbReference type="EMBL" id="GJS98432.1"/>
    </source>
</evidence>
<reference evidence="1" key="1">
    <citation type="journal article" date="2022" name="Int. J. Mol. Sci.">
        <title>Draft Genome of Tanacetum Coccineum: Genomic Comparison of Closely Related Tanacetum-Family Plants.</title>
        <authorList>
            <person name="Yamashiro T."/>
            <person name="Shiraishi A."/>
            <person name="Nakayama K."/>
            <person name="Satake H."/>
        </authorList>
    </citation>
    <scope>NUCLEOTIDE SEQUENCE</scope>
</reference>
<dbReference type="GO" id="GO:0003964">
    <property type="term" value="F:RNA-directed DNA polymerase activity"/>
    <property type="evidence" value="ECO:0007669"/>
    <property type="project" value="UniProtKB-KW"/>
</dbReference>
<dbReference type="Gene3D" id="2.40.70.10">
    <property type="entry name" value="Acid Proteases"/>
    <property type="match status" value="1"/>
</dbReference>
<keyword evidence="2" id="KW-1185">Reference proteome</keyword>
<name>A0ABQ5A813_9ASTR</name>
<dbReference type="PANTHER" id="PTHR33067">
    <property type="entry name" value="RNA-DIRECTED DNA POLYMERASE-RELATED"/>
    <property type="match status" value="1"/>
</dbReference>
<proteinExistence type="predicted"/>
<accession>A0ABQ5A813</accession>
<keyword evidence="1" id="KW-0548">Nucleotidyltransferase</keyword>
<keyword evidence="1" id="KW-0808">Transferase</keyword>
<dbReference type="EMBL" id="BQNB010012044">
    <property type="protein sequence ID" value="GJS98432.1"/>
    <property type="molecule type" value="Genomic_DNA"/>
</dbReference>
<dbReference type="PANTHER" id="PTHR33067:SF35">
    <property type="entry name" value="ASPARTIC PEPTIDASE DDI1-TYPE DOMAIN-CONTAINING PROTEIN"/>
    <property type="match status" value="1"/>
</dbReference>
<protein>
    <submittedName>
        <fullName evidence="1">Reverse transcriptase domain-containing protein</fullName>
    </submittedName>
</protein>
<dbReference type="CDD" id="cd00303">
    <property type="entry name" value="retropepsin_like"/>
    <property type="match status" value="1"/>
</dbReference>